<dbReference type="AlphaFoldDB" id="A0A0V0THQ3"/>
<sequence>MIRRGSALKPPRNQSLIYGRAVSRGIVSKTIGGSNFSPPTPVPPAARDFLYIEAVRTDGVIEQRKDRSGHYYRSCEYGRSEECRRNAIEDARTRAGRKLEERLFRPKSRTQN</sequence>
<accession>A0A0V0THQ3</accession>
<dbReference type="OrthoDB" id="5918245at2759"/>
<keyword evidence="2" id="KW-1185">Reference proteome</keyword>
<evidence type="ECO:0000313" key="2">
    <source>
        <dbReference type="Proteomes" id="UP000055048"/>
    </source>
</evidence>
<reference evidence="1 2" key="1">
    <citation type="submission" date="2015-01" db="EMBL/GenBank/DDBJ databases">
        <title>Evolution of Trichinella species and genotypes.</title>
        <authorList>
            <person name="Korhonen P.K."/>
            <person name="Edoardo P."/>
            <person name="Giuseppe L.R."/>
            <person name="Gasser R.B."/>
        </authorList>
    </citation>
    <scope>NUCLEOTIDE SEQUENCE [LARGE SCALE GENOMIC DNA]</scope>
    <source>
        <strain evidence="1">ISS417</strain>
    </source>
</reference>
<organism evidence="1 2">
    <name type="scientific">Trichinella murrelli</name>
    <dbReference type="NCBI Taxonomy" id="144512"/>
    <lineage>
        <taxon>Eukaryota</taxon>
        <taxon>Metazoa</taxon>
        <taxon>Ecdysozoa</taxon>
        <taxon>Nematoda</taxon>
        <taxon>Enoplea</taxon>
        <taxon>Dorylaimia</taxon>
        <taxon>Trichinellida</taxon>
        <taxon>Trichinellidae</taxon>
        <taxon>Trichinella</taxon>
    </lineage>
</organism>
<protein>
    <submittedName>
        <fullName evidence="1">Uncharacterized protein</fullName>
    </submittedName>
</protein>
<comment type="caution">
    <text evidence="1">The sequence shown here is derived from an EMBL/GenBank/DDBJ whole genome shotgun (WGS) entry which is preliminary data.</text>
</comment>
<gene>
    <name evidence="1" type="ORF">T05_9419</name>
</gene>
<name>A0A0V0THQ3_9BILA</name>
<dbReference type="EMBL" id="JYDJ01000267">
    <property type="protein sequence ID" value="KRX38465.1"/>
    <property type="molecule type" value="Genomic_DNA"/>
</dbReference>
<dbReference type="Proteomes" id="UP000055048">
    <property type="component" value="Unassembled WGS sequence"/>
</dbReference>
<proteinExistence type="predicted"/>
<evidence type="ECO:0000313" key="1">
    <source>
        <dbReference type="EMBL" id="KRX38465.1"/>
    </source>
</evidence>